<dbReference type="AlphaFoldDB" id="A0A2T6CJV1"/>
<reference evidence="1 2" key="1">
    <citation type="submission" date="2018-04" db="EMBL/GenBank/DDBJ databases">
        <title>Genomic Encyclopedia of Archaeal and Bacterial Type Strains, Phase II (KMG-II): from individual species to whole genera.</title>
        <authorList>
            <person name="Goeker M."/>
        </authorList>
    </citation>
    <scope>NUCLEOTIDE SEQUENCE [LARGE SCALE GENOMIC DNA]</scope>
    <source>
        <strain evidence="1 2">DSM 12244</strain>
    </source>
</reference>
<evidence type="ECO:0000313" key="1">
    <source>
        <dbReference type="EMBL" id="PTX75790.1"/>
    </source>
</evidence>
<gene>
    <name evidence="1" type="ORF">C8N31_101451</name>
</gene>
<comment type="caution">
    <text evidence="1">The sequence shown here is derived from an EMBL/GenBank/DDBJ whole genome shotgun (WGS) entry which is preliminary data.</text>
</comment>
<accession>A0A2T6CJV1</accession>
<dbReference type="Proteomes" id="UP000244092">
    <property type="component" value="Unassembled WGS sequence"/>
</dbReference>
<name>A0A2T6CJV1_9RHOB</name>
<sequence>MMRGPRPTEAIDLCIHYDLMVKFQVGRLTKTSANGQHLRRNRLDVDAFCDSQSVF</sequence>
<protein>
    <submittedName>
        <fullName evidence="1">Uncharacterized protein</fullName>
    </submittedName>
</protein>
<organism evidence="1 2">
    <name type="scientific">Sulfitobacter mediterraneus</name>
    <dbReference type="NCBI Taxonomy" id="83219"/>
    <lineage>
        <taxon>Bacteria</taxon>
        <taxon>Pseudomonadati</taxon>
        <taxon>Pseudomonadota</taxon>
        <taxon>Alphaproteobacteria</taxon>
        <taxon>Rhodobacterales</taxon>
        <taxon>Roseobacteraceae</taxon>
        <taxon>Sulfitobacter</taxon>
    </lineage>
</organism>
<proteinExistence type="predicted"/>
<dbReference type="EMBL" id="QBKU01000001">
    <property type="protein sequence ID" value="PTX75790.1"/>
    <property type="molecule type" value="Genomic_DNA"/>
</dbReference>
<evidence type="ECO:0000313" key="2">
    <source>
        <dbReference type="Proteomes" id="UP000244092"/>
    </source>
</evidence>